<evidence type="ECO:0000313" key="2">
    <source>
        <dbReference type="Proteomes" id="UP000799324"/>
    </source>
</evidence>
<name>A0A6A6SSH5_9PLEO</name>
<dbReference type="Pfam" id="PF13095">
    <property type="entry name" value="FTA2"/>
    <property type="match status" value="1"/>
</dbReference>
<organism evidence="1 2">
    <name type="scientific">Lophiostoma macrostomum CBS 122681</name>
    <dbReference type="NCBI Taxonomy" id="1314788"/>
    <lineage>
        <taxon>Eukaryota</taxon>
        <taxon>Fungi</taxon>
        <taxon>Dikarya</taxon>
        <taxon>Ascomycota</taxon>
        <taxon>Pezizomycotina</taxon>
        <taxon>Dothideomycetes</taxon>
        <taxon>Pleosporomycetidae</taxon>
        <taxon>Pleosporales</taxon>
        <taxon>Lophiostomataceae</taxon>
        <taxon>Lophiostoma</taxon>
    </lineage>
</organism>
<evidence type="ECO:0000313" key="1">
    <source>
        <dbReference type="EMBL" id="KAF2650600.1"/>
    </source>
</evidence>
<gene>
    <name evidence="1" type="ORF">K491DRAFT_761601</name>
</gene>
<proteinExistence type="predicted"/>
<dbReference type="EMBL" id="MU004449">
    <property type="protein sequence ID" value="KAF2650600.1"/>
    <property type="molecule type" value="Genomic_DNA"/>
</dbReference>
<sequence length="278" mass="32038">MASAAVDVFDELPRIEKEKLSRFQNGRYKRIEYIELLGKTDGEDQLPDGDHGYVFKVRIDRVLYALKIFRFFDIEEALAMLDPAGRSLVTPEEVEGQTNPFYAECRAYAKIAAKTKSRVSSVAIACHGFVSIPAKMETVLARRFNITDWNRPEAELSLNPTQRQPFRALVKDLVETDPIVTPELIPLMRRELKALNRFGIYVMDVKWRNYKGGHLVDFSSAWTKPHHEFRRDINSAEDIAMLKEIDLVAFEEMVKDDLGIVVSPPKVHYLRPRKLREV</sequence>
<keyword evidence="2" id="KW-1185">Reference proteome</keyword>
<dbReference type="InterPro" id="IPR025213">
    <property type="entry name" value="Sim4_Fta2"/>
</dbReference>
<reference evidence="1" key="1">
    <citation type="journal article" date="2020" name="Stud. Mycol.">
        <title>101 Dothideomycetes genomes: a test case for predicting lifestyles and emergence of pathogens.</title>
        <authorList>
            <person name="Haridas S."/>
            <person name="Albert R."/>
            <person name="Binder M."/>
            <person name="Bloem J."/>
            <person name="Labutti K."/>
            <person name="Salamov A."/>
            <person name="Andreopoulos B."/>
            <person name="Baker S."/>
            <person name="Barry K."/>
            <person name="Bills G."/>
            <person name="Bluhm B."/>
            <person name="Cannon C."/>
            <person name="Castanera R."/>
            <person name="Culley D."/>
            <person name="Daum C."/>
            <person name="Ezra D."/>
            <person name="Gonzalez J."/>
            <person name="Henrissat B."/>
            <person name="Kuo A."/>
            <person name="Liang C."/>
            <person name="Lipzen A."/>
            <person name="Lutzoni F."/>
            <person name="Magnuson J."/>
            <person name="Mondo S."/>
            <person name="Nolan M."/>
            <person name="Ohm R."/>
            <person name="Pangilinan J."/>
            <person name="Park H.-J."/>
            <person name="Ramirez L."/>
            <person name="Alfaro M."/>
            <person name="Sun H."/>
            <person name="Tritt A."/>
            <person name="Yoshinaga Y."/>
            <person name="Zwiers L.-H."/>
            <person name="Turgeon B."/>
            <person name="Goodwin S."/>
            <person name="Spatafora J."/>
            <person name="Crous P."/>
            <person name="Grigoriev I."/>
        </authorList>
    </citation>
    <scope>NUCLEOTIDE SEQUENCE</scope>
    <source>
        <strain evidence="1">CBS 122681</strain>
    </source>
</reference>
<accession>A0A6A6SSH5</accession>
<dbReference type="AlphaFoldDB" id="A0A6A6SSH5"/>
<dbReference type="Proteomes" id="UP000799324">
    <property type="component" value="Unassembled WGS sequence"/>
</dbReference>
<dbReference type="OrthoDB" id="3783140at2759"/>
<protein>
    <submittedName>
        <fullName evidence="1">Uncharacterized protein</fullName>
    </submittedName>
</protein>